<keyword evidence="1" id="KW-0472">Membrane</keyword>
<dbReference type="RefSeq" id="WP_106163764.1">
    <property type="nucleotide sequence ID" value="NZ_CP136704.1"/>
</dbReference>
<name>A0A2T1AFW8_TRISK</name>
<keyword evidence="1" id="KW-1133">Transmembrane helix</keyword>
<dbReference type="OrthoDB" id="10013157at2"/>
<dbReference type="Proteomes" id="UP000237718">
    <property type="component" value="Unassembled WGS sequence"/>
</dbReference>
<dbReference type="Proteomes" id="UP001302666">
    <property type="component" value="Chromosome"/>
</dbReference>
<keyword evidence="1" id="KW-0812">Transmembrane</keyword>
<dbReference type="AlphaFoldDB" id="A0A2T1AFW8"/>
<evidence type="ECO:0000256" key="1">
    <source>
        <dbReference type="SAM" id="Phobius"/>
    </source>
</evidence>
<feature type="transmembrane region" description="Helical" evidence="1">
    <location>
        <begin position="26"/>
        <end position="53"/>
    </location>
</feature>
<accession>A0A2T1AFW8</accession>
<keyword evidence="5" id="KW-1185">Reference proteome</keyword>
<protein>
    <submittedName>
        <fullName evidence="2">Uncharacterized protein</fullName>
    </submittedName>
</protein>
<evidence type="ECO:0000313" key="5">
    <source>
        <dbReference type="Proteomes" id="UP001302666"/>
    </source>
</evidence>
<evidence type="ECO:0000313" key="2">
    <source>
        <dbReference type="EMBL" id="PRZ47492.1"/>
    </source>
</evidence>
<reference evidence="2 4" key="1">
    <citation type="submission" date="2018-03" db="EMBL/GenBank/DDBJ databases">
        <title>Genomic Encyclopedia of Archaeal and Bacterial Type Strains, Phase II (KMG-II): from individual species to whole genera.</title>
        <authorList>
            <person name="Goeker M."/>
        </authorList>
    </citation>
    <scope>NUCLEOTIDE SEQUENCE [LARGE SCALE GENOMIC DNA]</scope>
    <source>
        <strain evidence="2 4">DSM 25328</strain>
    </source>
</reference>
<reference evidence="3 5" key="2">
    <citation type="submission" date="2023-10" db="EMBL/GenBank/DDBJ databases">
        <title>Eight complete genome sequences of bacteria isolated from laboratory stock of Giant Kelp gametophytes.</title>
        <authorList>
            <person name="Tolentino B."/>
            <person name="Nuzhdin S."/>
        </authorList>
    </citation>
    <scope>NUCLEOTIDE SEQUENCE [LARGE SCALE GENOMIC DNA]</scope>
    <source>
        <strain evidence="3 5">LC.270.F.C4</strain>
    </source>
</reference>
<proteinExistence type="predicted"/>
<evidence type="ECO:0000313" key="3">
    <source>
        <dbReference type="EMBL" id="WOI33278.1"/>
    </source>
</evidence>
<organism evidence="2 4">
    <name type="scientific">Tritonibacter scottomollicae</name>
    <name type="common">Epibacterium scottomollicae</name>
    <dbReference type="NCBI Taxonomy" id="483013"/>
    <lineage>
        <taxon>Bacteria</taxon>
        <taxon>Pseudomonadati</taxon>
        <taxon>Pseudomonadota</taxon>
        <taxon>Alphaproteobacteria</taxon>
        <taxon>Rhodobacterales</taxon>
        <taxon>Paracoccaceae</taxon>
        <taxon>Tritonibacter</taxon>
    </lineage>
</organism>
<gene>
    <name evidence="2" type="ORF">CLV89_10624</name>
    <name evidence="3" type="ORF">R1T40_20550</name>
</gene>
<dbReference type="EMBL" id="PVUF01000006">
    <property type="protein sequence ID" value="PRZ47492.1"/>
    <property type="molecule type" value="Genomic_DNA"/>
</dbReference>
<evidence type="ECO:0000313" key="4">
    <source>
        <dbReference type="Proteomes" id="UP000237718"/>
    </source>
</evidence>
<sequence length="71" mass="7316">MILAALFLAIITGGLAALGAAVMFNATFWSCLGIYVLVGSLTTLSVACLAVLLQPRHDADAESGEIELAHV</sequence>
<dbReference type="EMBL" id="CP136704">
    <property type="protein sequence ID" value="WOI33278.1"/>
    <property type="molecule type" value="Genomic_DNA"/>
</dbReference>